<dbReference type="RefSeq" id="WP_211956691.1">
    <property type="nucleotide sequence ID" value="NZ_CAJPVI010000044.1"/>
</dbReference>
<protein>
    <recommendedName>
        <fullName evidence="4">DUF1311 domain-containing protein</fullName>
    </recommendedName>
</protein>
<evidence type="ECO:0000313" key="2">
    <source>
        <dbReference type="EMBL" id="CAG2158106.1"/>
    </source>
</evidence>
<evidence type="ECO:0000313" key="3">
    <source>
        <dbReference type="Proteomes" id="UP000672657"/>
    </source>
</evidence>
<evidence type="ECO:0000256" key="1">
    <source>
        <dbReference type="SAM" id="SignalP"/>
    </source>
</evidence>
<feature type="chain" id="PRO_5046923684" description="DUF1311 domain-containing protein" evidence="1">
    <location>
        <begin position="21"/>
        <end position="141"/>
    </location>
</feature>
<reference evidence="2 3" key="1">
    <citation type="submission" date="2021-03" db="EMBL/GenBank/DDBJ databases">
        <authorList>
            <person name="Peeters C."/>
        </authorList>
    </citation>
    <scope>NUCLEOTIDE SEQUENCE [LARGE SCALE GENOMIC DNA]</scope>
    <source>
        <strain evidence="2 3">LMG 26411</strain>
    </source>
</reference>
<sequence>MVRQLAVMTLLLAASGLAQAVTKCQSGNETLYTSASCPAGYRNVTATMRSHVQTVPGLAKNQKSARAATSLGLQPAALRDADYEADMRLQNAFWNQCLIIDYRIRATERAMQTTEYWSRADRYREHADELRALQYGIGCLG</sequence>
<keyword evidence="3" id="KW-1185">Reference proteome</keyword>
<organism evidence="2 3">
    <name type="scientific">Cupriavidus numazuensis</name>
    <dbReference type="NCBI Taxonomy" id="221992"/>
    <lineage>
        <taxon>Bacteria</taxon>
        <taxon>Pseudomonadati</taxon>
        <taxon>Pseudomonadota</taxon>
        <taxon>Betaproteobacteria</taxon>
        <taxon>Burkholderiales</taxon>
        <taxon>Burkholderiaceae</taxon>
        <taxon>Cupriavidus</taxon>
    </lineage>
</organism>
<keyword evidence="1" id="KW-0732">Signal</keyword>
<evidence type="ECO:0008006" key="4">
    <source>
        <dbReference type="Google" id="ProtNLM"/>
    </source>
</evidence>
<comment type="caution">
    <text evidence="2">The sequence shown here is derived from an EMBL/GenBank/DDBJ whole genome shotgun (WGS) entry which is preliminary data.</text>
</comment>
<name>A0ABN7Q5P5_9BURK</name>
<gene>
    <name evidence="2" type="ORF">LMG26411_05839</name>
</gene>
<proteinExistence type="predicted"/>
<accession>A0ABN7Q5P5</accession>
<dbReference type="Proteomes" id="UP000672657">
    <property type="component" value="Unassembled WGS sequence"/>
</dbReference>
<feature type="signal peptide" evidence="1">
    <location>
        <begin position="1"/>
        <end position="20"/>
    </location>
</feature>
<dbReference type="EMBL" id="CAJPVI010000044">
    <property type="protein sequence ID" value="CAG2158106.1"/>
    <property type="molecule type" value="Genomic_DNA"/>
</dbReference>